<evidence type="ECO:0000256" key="9">
    <source>
        <dbReference type="ARBA" id="ARBA00023201"/>
    </source>
</evidence>
<dbReference type="Gene3D" id="2.60.470.10">
    <property type="entry name" value="Acid-sensing ion channels like domains"/>
    <property type="match status" value="1"/>
</dbReference>
<evidence type="ECO:0000256" key="6">
    <source>
        <dbReference type="ARBA" id="ARBA00023053"/>
    </source>
</evidence>
<dbReference type="PROSITE" id="PS01206">
    <property type="entry name" value="ASC"/>
    <property type="match status" value="1"/>
</dbReference>
<dbReference type="GO" id="GO:0005886">
    <property type="term" value="C:plasma membrane"/>
    <property type="evidence" value="ECO:0007669"/>
    <property type="project" value="TreeGrafter"/>
</dbReference>
<evidence type="ECO:0000256" key="3">
    <source>
        <dbReference type="ARBA" id="ARBA00022461"/>
    </source>
</evidence>
<dbReference type="EMBL" id="VSWD01000006">
    <property type="protein sequence ID" value="KAK3099281.1"/>
    <property type="molecule type" value="Genomic_DNA"/>
</dbReference>
<dbReference type="Pfam" id="PF00858">
    <property type="entry name" value="ASC"/>
    <property type="match status" value="1"/>
</dbReference>
<name>A0AA88Y634_PINIB</name>
<organism evidence="12 13">
    <name type="scientific">Pinctada imbricata</name>
    <name type="common">Atlantic pearl-oyster</name>
    <name type="synonym">Pinctada martensii</name>
    <dbReference type="NCBI Taxonomy" id="66713"/>
    <lineage>
        <taxon>Eukaryota</taxon>
        <taxon>Metazoa</taxon>
        <taxon>Spiralia</taxon>
        <taxon>Lophotrochozoa</taxon>
        <taxon>Mollusca</taxon>
        <taxon>Bivalvia</taxon>
        <taxon>Autobranchia</taxon>
        <taxon>Pteriomorphia</taxon>
        <taxon>Pterioida</taxon>
        <taxon>Pterioidea</taxon>
        <taxon>Pteriidae</taxon>
        <taxon>Pinctada</taxon>
    </lineage>
</organism>
<keyword evidence="10 11" id="KW-0407">Ion channel</keyword>
<evidence type="ECO:0000313" key="12">
    <source>
        <dbReference type="EMBL" id="KAK3099281.1"/>
    </source>
</evidence>
<evidence type="ECO:0000256" key="7">
    <source>
        <dbReference type="ARBA" id="ARBA00023065"/>
    </source>
</evidence>
<gene>
    <name evidence="12" type="ORF">FSP39_002002</name>
</gene>
<proteinExistence type="inferred from homology"/>
<keyword evidence="7 11" id="KW-0406">Ion transport</keyword>
<dbReference type="InterPro" id="IPR001873">
    <property type="entry name" value="ENaC"/>
</dbReference>
<dbReference type="PRINTS" id="PR01078">
    <property type="entry name" value="AMINACHANNEL"/>
</dbReference>
<keyword evidence="9 11" id="KW-0739">Sodium transport</keyword>
<evidence type="ECO:0000313" key="13">
    <source>
        <dbReference type="Proteomes" id="UP001186944"/>
    </source>
</evidence>
<dbReference type="InterPro" id="IPR020903">
    <property type="entry name" value="ENaC_CS"/>
</dbReference>
<evidence type="ECO:0000256" key="8">
    <source>
        <dbReference type="ARBA" id="ARBA00023136"/>
    </source>
</evidence>
<comment type="subcellular location">
    <subcellularLocation>
        <location evidence="1">Membrane</location>
        <topology evidence="1">Multi-pass membrane protein</topology>
    </subcellularLocation>
</comment>
<dbReference type="PANTHER" id="PTHR11690">
    <property type="entry name" value="AMILORIDE-SENSITIVE SODIUM CHANNEL-RELATED"/>
    <property type="match status" value="1"/>
</dbReference>
<protein>
    <submittedName>
        <fullName evidence="12">Uncharacterized protein</fullName>
    </submittedName>
</protein>
<keyword evidence="2 11" id="KW-0813">Transport</keyword>
<keyword evidence="13" id="KW-1185">Reference proteome</keyword>
<evidence type="ECO:0000256" key="4">
    <source>
        <dbReference type="ARBA" id="ARBA00022692"/>
    </source>
</evidence>
<reference evidence="12" key="1">
    <citation type="submission" date="2019-08" db="EMBL/GenBank/DDBJ databases">
        <title>The improved chromosome-level genome for the pearl oyster Pinctada fucata martensii using PacBio sequencing and Hi-C.</title>
        <authorList>
            <person name="Zheng Z."/>
        </authorList>
    </citation>
    <scope>NUCLEOTIDE SEQUENCE</scope>
    <source>
        <strain evidence="12">ZZ-2019</strain>
        <tissue evidence="12">Adductor muscle</tissue>
    </source>
</reference>
<dbReference type="Proteomes" id="UP001186944">
    <property type="component" value="Unassembled WGS sequence"/>
</dbReference>
<evidence type="ECO:0000256" key="1">
    <source>
        <dbReference type="ARBA" id="ARBA00004141"/>
    </source>
</evidence>
<evidence type="ECO:0000256" key="5">
    <source>
        <dbReference type="ARBA" id="ARBA00022989"/>
    </source>
</evidence>
<keyword evidence="3 11" id="KW-0894">Sodium channel</keyword>
<comment type="similarity">
    <text evidence="11">Belongs to the amiloride-sensitive sodium channel (TC 1.A.6) family.</text>
</comment>
<evidence type="ECO:0000256" key="11">
    <source>
        <dbReference type="RuleBase" id="RU000679"/>
    </source>
</evidence>
<dbReference type="PANTHER" id="PTHR11690:SF244">
    <property type="entry name" value="DEGENERIN LIKE"/>
    <property type="match status" value="1"/>
</dbReference>
<keyword evidence="6" id="KW-0915">Sodium</keyword>
<keyword evidence="8" id="KW-0472">Membrane</keyword>
<sequence>MEQYWRDVLSHVNWSDPRYQDQIYYKPRSEEDILNESMIAEEMFHFIFFNGELANISELTPLFTRFGLCYTWNKNGNARTSMVGTVLNLHISMNLNIQHYSWGFDASTGIRMAIHEPDLIPDVLKHGFIIQNGVEAYINISPKKYIYPPYPFKAYGNEYCVKENSTGYGQYDREVCVDRCFADRTLAVCGCKDVSEPGDAPNCSLYQLNTCYYRYLYELLKNSSQGCHCPRPCEYTDYDQVISYGQYISEPIKEYFLEKNISTPYDIEQ</sequence>
<comment type="caution">
    <text evidence="12">The sequence shown here is derived from an EMBL/GenBank/DDBJ whole genome shotgun (WGS) entry which is preliminary data.</text>
</comment>
<keyword evidence="5" id="KW-1133">Transmembrane helix</keyword>
<evidence type="ECO:0000256" key="2">
    <source>
        <dbReference type="ARBA" id="ARBA00022448"/>
    </source>
</evidence>
<accession>A0AA88Y634</accession>
<keyword evidence="4 11" id="KW-0812">Transmembrane</keyword>
<dbReference type="AlphaFoldDB" id="A0AA88Y634"/>
<dbReference type="GO" id="GO:0015280">
    <property type="term" value="F:ligand-gated sodium channel activity"/>
    <property type="evidence" value="ECO:0007669"/>
    <property type="project" value="TreeGrafter"/>
</dbReference>
<evidence type="ECO:0000256" key="10">
    <source>
        <dbReference type="ARBA" id="ARBA00023303"/>
    </source>
</evidence>